<dbReference type="SUPFAM" id="SSF88659">
    <property type="entry name" value="Sigma3 and sigma4 domains of RNA polymerase sigma factors"/>
    <property type="match status" value="1"/>
</dbReference>
<accession>A0A345I1B2</accession>
<proteinExistence type="inferred from homology"/>
<dbReference type="NCBIfam" id="TIGR02937">
    <property type="entry name" value="sigma70-ECF"/>
    <property type="match status" value="1"/>
</dbReference>
<feature type="domain" description="RNA polymerase sigma-70 region 2" evidence="6">
    <location>
        <begin position="12"/>
        <end position="80"/>
    </location>
</feature>
<evidence type="ECO:0000259" key="6">
    <source>
        <dbReference type="Pfam" id="PF04542"/>
    </source>
</evidence>
<dbReference type="InterPro" id="IPR013324">
    <property type="entry name" value="RNA_pol_sigma_r3/r4-like"/>
</dbReference>
<dbReference type="SUPFAM" id="SSF88946">
    <property type="entry name" value="Sigma2 domain of RNA polymerase sigma factors"/>
    <property type="match status" value="1"/>
</dbReference>
<keyword evidence="4" id="KW-0804">Transcription</keyword>
<dbReference type="PANTHER" id="PTHR43133">
    <property type="entry name" value="RNA POLYMERASE ECF-TYPE SIGMA FACTO"/>
    <property type="match status" value="1"/>
</dbReference>
<dbReference type="InterPro" id="IPR039425">
    <property type="entry name" value="RNA_pol_sigma-70-like"/>
</dbReference>
<dbReference type="EMBL" id="CP031194">
    <property type="protein sequence ID" value="AXG82736.1"/>
    <property type="molecule type" value="Genomic_DNA"/>
</dbReference>
<dbReference type="GO" id="GO:0003677">
    <property type="term" value="F:DNA binding"/>
    <property type="evidence" value="ECO:0007669"/>
    <property type="project" value="InterPro"/>
</dbReference>
<dbReference type="Pfam" id="PF08281">
    <property type="entry name" value="Sigma70_r4_2"/>
    <property type="match status" value="1"/>
</dbReference>
<feature type="region of interest" description="Disordered" evidence="5">
    <location>
        <begin position="164"/>
        <end position="194"/>
    </location>
</feature>
<dbReference type="InterPro" id="IPR013249">
    <property type="entry name" value="RNA_pol_sigma70_r4_t2"/>
</dbReference>
<evidence type="ECO:0000256" key="2">
    <source>
        <dbReference type="ARBA" id="ARBA00023015"/>
    </source>
</evidence>
<evidence type="ECO:0000256" key="4">
    <source>
        <dbReference type="ARBA" id="ARBA00023163"/>
    </source>
</evidence>
<dbReference type="KEGG" id="spad:DVK44_19055"/>
<keyword evidence="3" id="KW-0731">Sigma factor</keyword>
<name>A0A345I1B2_9ACTN</name>
<dbReference type="OrthoDB" id="3698333at2"/>
<organism evidence="8 9">
    <name type="scientific">Streptomyces paludis</name>
    <dbReference type="NCBI Taxonomy" id="2282738"/>
    <lineage>
        <taxon>Bacteria</taxon>
        <taxon>Bacillati</taxon>
        <taxon>Actinomycetota</taxon>
        <taxon>Actinomycetes</taxon>
        <taxon>Kitasatosporales</taxon>
        <taxon>Streptomycetaceae</taxon>
        <taxon>Streptomyces</taxon>
    </lineage>
</organism>
<dbReference type="Gene3D" id="1.10.10.10">
    <property type="entry name" value="Winged helix-like DNA-binding domain superfamily/Winged helix DNA-binding domain"/>
    <property type="match status" value="1"/>
</dbReference>
<dbReference type="PANTHER" id="PTHR43133:SF46">
    <property type="entry name" value="RNA POLYMERASE SIGMA-70 FACTOR ECF SUBFAMILY"/>
    <property type="match status" value="1"/>
</dbReference>
<comment type="similarity">
    <text evidence="1">Belongs to the sigma-70 factor family. ECF subfamily.</text>
</comment>
<sequence length="194" mass="22027">MRERDRSAFEALFRRYAPWLAARLRYRCADPGQLDDIVQESFLAVWRRCAEGQQPEIQDFGGWLWRIASRRLVDAARTHGAQSRLQRALSALRGGTAPSAEQLAMESGRFGALDTALGRLTPELRDVVQATVLDGLTTRQTAQRLRLPTGTVKTRAMRARKRLREELARAEYDEAPEDAPAHTGDGQRKEREQR</sequence>
<feature type="compositionally biased region" description="Basic and acidic residues" evidence="5">
    <location>
        <begin position="185"/>
        <end position="194"/>
    </location>
</feature>
<dbReference type="AlphaFoldDB" id="A0A345I1B2"/>
<evidence type="ECO:0000256" key="3">
    <source>
        <dbReference type="ARBA" id="ARBA00023082"/>
    </source>
</evidence>
<gene>
    <name evidence="8" type="ORF">DVK44_19055</name>
</gene>
<feature type="domain" description="RNA polymerase sigma factor 70 region 4 type 2" evidence="7">
    <location>
        <begin position="112"/>
        <end position="163"/>
    </location>
</feature>
<protein>
    <submittedName>
        <fullName evidence="8">RNA polymerase sigma factor</fullName>
    </submittedName>
</protein>
<dbReference type="GO" id="GO:0016987">
    <property type="term" value="F:sigma factor activity"/>
    <property type="evidence" value="ECO:0007669"/>
    <property type="project" value="UniProtKB-KW"/>
</dbReference>
<dbReference type="InterPro" id="IPR036388">
    <property type="entry name" value="WH-like_DNA-bd_sf"/>
</dbReference>
<evidence type="ECO:0000256" key="5">
    <source>
        <dbReference type="SAM" id="MobiDB-lite"/>
    </source>
</evidence>
<evidence type="ECO:0000256" key="1">
    <source>
        <dbReference type="ARBA" id="ARBA00010641"/>
    </source>
</evidence>
<dbReference type="InterPro" id="IPR013325">
    <property type="entry name" value="RNA_pol_sigma_r2"/>
</dbReference>
<reference evidence="9" key="1">
    <citation type="submission" date="2018-07" db="EMBL/GenBank/DDBJ databases">
        <authorList>
            <person name="Zhao J."/>
        </authorList>
    </citation>
    <scope>NUCLEOTIDE SEQUENCE [LARGE SCALE GENOMIC DNA]</scope>
    <source>
        <strain evidence="9">GSSD-12</strain>
    </source>
</reference>
<evidence type="ECO:0000259" key="7">
    <source>
        <dbReference type="Pfam" id="PF08281"/>
    </source>
</evidence>
<evidence type="ECO:0000313" key="8">
    <source>
        <dbReference type="EMBL" id="AXG82736.1"/>
    </source>
</evidence>
<dbReference type="InterPro" id="IPR014284">
    <property type="entry name" value="RNA_pol_sigma-70_dom"/>
</dbReference>
<dbReference type="InterPro" id="IPR007627">
    <property type="entry name" value="RNA_pol_sigma70_r2"/>
</dbReference>
<dbReference type="Proteomes" id="UP000253868">
    <property type="component" value="Chromosome"/>
</dbReference>
<dbReference type="Gene3D" id="1.10.1740.10">
    <property type="match status" value="1"/>
</dbReference>
<keyword evidence="9" id="KW-1185">Reference proteome</keyword>
<dbReference type="Pfam" id="PF04542">
    <property type="entry name" value="Sigma70_r2"/>
    <property type="match status" value="1"/>
</dbReference>
<dbReference type="GO" id="GO:0006352">
    <property type="term" value="P:DNA-templated transcription initiation"/>
    <property type="evidence" value="ECO:0007669"/>
    <property type="project" value="InterPro"/>
</dbReference>
<evidence type="ECO:0000313" key="9">
    <source>
        <dbReference type="Proteomes" id="UP000253868"/>
    </source>
</evidence>
<dbReference type="CDD" id="cd06171">
    <property type="entry name" value="Sigma70_r4"/>
    <property type="match status" value="1"/>
</dbReference>
<keyword evidence="2" id="KW-0805">Transcription regulation</keyword>